<organism evidence="1 2">
    <name type="scientific">Avena sativa</name>
    <name type="common">Oat</name>
    <dbReference type="NCBI Taxonomy" id="4498"/>
    <lineage>
        <taxon>Eukaryota</taxon>
        <taxon>Viridiplantae</taxon>
        <taxon>Streptophyta</taxon>
        <taxon>Embryophyta</taxon>
        <taxon>Tracheophyta</taxon>
        <taxon>Spermatophyta</taxon>
        <taxon>Magnoliopsida</taxon>
        <taxon>Liliopsida</taxon>
        <taxon>Poales</taxon>
        <taxon>Poaceae</taxon>
        <taxon>BOP clade</taxon>
        <taxon>Pooideae</taxon>
        <taxon>Poodae</taxon>
        <taxon>Poeae</taxon>
        <taxon>Poeae Chloroplast Group 1 (Aveneae type)</taxon>
        <taxon>Aveninae</taxon>
        <taxon>Avena</taxon>
    </lineage>
</organism>
<evidence type="ECO:0000313" key="1">
    <source>
        <dbReference type="EnsemblPlants" id="AVESA.00010b.r2.1CG0112400.1.CDS"/>
    </source>
</evidence>
<keyword evidence="2" id="KW-1185">Reference proteome</keyword>
<dbReference type="EnsemblPlants" id="AVESA.00010b.r2.1CG0112400.1">
    <property type="protein sequence ID" value="AVESA.00010b.r2.1CG0112400.1.CDS"/>
    <property type="gene ID" value="AVESA.00010b.r2.1CG0112400"/>
</dbReference>
<dbReference type="Proteomes" id="UP001732700">
    <property type="component" value="Chromosome 1C"/>
</dbReference>
<protein>
    <submittedName>
        <fullName evidence="1">Uncharacterized protein</fullName>
    </submittedName>
</protein>
<accession>A0ACD5TQY1</accession>
<evidence type="ECO:0000313" key="2">
    <source>
        <dbReference type="Proteomes" id="UP001732700"/>
    </source>
</evidence>
<sequence length="534" mass="58612">MEVDVGCLVRKTHKGEFQVEVEETDVVEAGLGGGSLSCAKAQSVDKTSVHKEVKESDNSVQDGVAEKCSSDTSSNLEYPANEKSDLMQKPMTDDVEVTEDLPEIMTLDEFMQVLHSEPYSEDQSAGAMQDDPSIDKADKALKAESFPIIKDKAAALKFQFESDLPCPQGNFESKLESPMKKLVSVMDPVLEPKGDVMVKFPPKKVDTEKPDTVNGLTPESIMQCKITPDAALTHDRIWQGTIQLSLTSLTSIVAIFKSGEKTSTIDWRRFLEIKGRVRLRVFKEFLEQLPNSRSRAIMVTELCLKKGSLESGRHHLLQTIDSYIADGRVGLVNPAEGVEIYLCPQGEAVKILADHLPKQHSSSLIVTETSIIGLVVWRRPHVSPKILPNGQDVPKSQAMIPSSIVPRISQPPSRSSNACRSAHGLPGSGPGVVKDDDDDLPEHNLVSVSNSALNATTSQTDRSHRHASLSEYRAREMIRKYGTEPVAAQPWNGDGDEFASMRRHRLLQWLLEPGADGVESVVEGLSVSRRPSSC</sequence>
<proteinExistence type="predicted"/>
<reference evidence="1" key="2">
    <citation type="submission" date="2025-09" db="UniProtKB">
        <authorList>
            <consortium name="EnsemblPlants"/>
        </authorList>
    </citation>
    <scope>IDENTIFICATION</scope>
</reference>
<name>A0ACD5TQY1_AVESA</name>
<reference evidence="1" key="1">
    <citation type="submission" date="2021-05" db="EMBL/GenBank/DDBJ databases">
        <authorList>
            <person name="Scholz U."/>
            <person name="Mascher M."/>
            <person name="Fiebig A."/>
        </authorList>
    </citation>
    <scope>NUCLEOTIDE SEQUENCE [LARGE SCALE GENOMIC DNA]</scope>
</reference>